<gene>
    <name evidence="1" type="ORF">SCAL_000251</name>
</gene>
<dbReference type="Proteomes" id="UP000186940">
    <property type="component" value="Unassembled WGS sequence"/>
</dbReference>
<evidence type="ECO:0000313" key="2">
    <source>
        <dbReference type="Proteomes" id="UP000186940"/>
    </source>
</evidence>
<dbReference type="STRING" id="1838285.SCAL_000251"/>
<evidence type="ECO:0000313" key="1">
    <source>
        <dbReference type="EMBL" id="OFV68575.1"/>
    </source>
</evidence>
<dbReference type="AlphaFoldDB" id="A0A1F2PC13"/>
<comment type="caution">
    <text evidence="1">The sequence shown here is derived from an EMBL/GenBank/DDBJ whole genome shotgun (WGS) entry which is preliminary data.</text>
</comment>
<proteinExistence type="predicted"/>
<reference evidence="1" key="1">
    <citation type="submission" date="2016-05" db="EMBL/GenBank/DDBJ databases">
        <title>Microbial consortia oxidize butane by reversing methanogenesis.</title>
        <authorList>
            <person name="Laso-Perez R."/>
            <person name="Richter M."/>
            <person name="Wegener G."/>
            <person name="Musat F."/>
        </authorList>
    </citation>
    <scope>NUCLEOTIDE SEQUENCE [LARGE SCALE GENOMIC DNA]</scope>
    <source>
        <strain evidence="1">BOX2</strain>
    </source>
</reference>
<dbReference type="EMBL" id="LYOS01000001">
    <property type="protein sequence ID" value="OFV68575.1"/>
    <property type="molecule type" value="Genomic_DNA"/>
</dbReference>
<accession>A0A1F2PC13</accession>
<sequence>MNENIKIQVLELVELHRSVVEGGGGALCRRFNIQASNLLVELENEGLDALSDRMMDVLSHCAGATRDDDEGVCKHSGMVQGILDGMESRI</sequence>
<organism evidence="1 2">
    <name type="scientific">Candidatus Syntropharchaeum caldarium</name>
    <dbReference type="NCBI Taxonomy" id="1838285"/>
    <lineage>
        <taxon>Archaea</taxon>
        <taxon>Methanobacteriati</taxon>
        <taxon>Methanobacteriota</taxon>
        <taxon>Stenosarchaea group</taxon>
        <taxon>Methanomicrobia</taxon>
        <taxon>Methanosarcinales</taxon>
        <taxon>ANME-2 cluster</taxon>
        <taxon>Candidatus Syntropharchaeum</taxon>
    </lineage>
</organism>
<protein>
    <submittedName>
        <fullName evidence="1">Uncharacterized protein</fullName>
    </submittedName>
</protein>
<keyword evidence="2" id="KW-1185">Reference proteome</keyword>
<name>A0A1F2PC13_9EURY</name>